<dbReference type="PANTHER" id="PTHR14024">
    <property type="entry name" value="PERILIPIN"/>
    <property type="match status" value="1"/>
</dbReference>
<dbReference type="GO" id="GO:0019915">
    <property type="term" value="P:lipid storage"/>
    <property type="evidence" value="ECO:0007669"/>
    <property type="project" value="TreeGrafter"/>
</dbReference>
<dbReference type="AlphaFoldDB" id="A0A099ZMZ8"/>
<evidence type="ECO:0000256" key="2">
    <source>
        <dbReference type="ARBA" id="ARBA00006311"/>
    </source>
</evidence>
<feature type="non-terminal residue" evidence="4">
    <location>
        <position position="1"/>
    </location>
</feature>
<name>A0A099ZMZ8_TINGU</name>
<dbReference type="InterPro" id="IPR004279">
    <property type="entry name" value="Perilipin"/>
</dbReference>
<accession>A0A099ZMZ8</accession>
<protein>
    <submittedName>
        <fullName evidence="4">Perilipin-3</fullName>
    </submittedName>
</protein>
<dbReference type="Proteomes" id="UP000053641">
    <property type="component" value="Unassembled WGS sequence"/>
</dbReference>
<dbReference type="PANTHER" id="PTHR14024:SF11">
    <property type="entry name" value="PERILIPIN-3"/>
    <property type="match status" value="1"/>
</dbReference>
<gene>
    <name evidence="4" type="ORF">N309_01479</name>
</gene>
<feature type="non-terminal residue" evidence="4">
    <location>
        <position position="129"/>
    </location>
</feature>
<keyword evidence="5" id="KW-1185">Reference proteome</keyword>
<comment type="subcellular location">
    <subcellularLocation>
        <location evidence="1">Lipid droplet</location>
    </subcellularLocation>
</comment>
<evidence type="ECO:0000313" key="4">
    <source>
        <dbReference type="EMBL" id="KGL83241.1"/>
    </source>
</evidence>
<reference evidence="4 5" key="1">
    <citation type="submission" date="2014-06" db="EMBL/GenBank/DDBJ databases">
        <title>Genome evolution of avian class.</title>
        <authorList>
            <person name="Zhang G."/>
            <person name="Li C."/>
        </authorList>
    </citation>
    <scope>NUCLEOTIDE SEQUENCE [LARGE SCALE GENOMIC DNA]</scope>
    <source>
        <strain evidence="4">BGI_N309</strain>
    </source>
</reference>
<evidence type="ECO:0000313" key="5">
    <source>
        <dbReference type="Proteomes" id="UP000053641"/>
    </source>
</evidence>
<evidence type="ECO:0000256" key="1">
    <source>
        <dbReference type="ARBA" id="ARBA00004502"/>
    </source>
</evidence>
<dbReference type="GO" id="GO:0010890">
    <property type="term" value="P:positive regulation of triglyceride storage"/>
    <property type="evidence" value="ECO:0007669"/>
    <property type="project" value="TreeGrafter"/>
</dbReference>
<evidence type="ECO:0000256" key="3">
    <source>
        <dbReference type="ARBA" id="ARBA00022677"/>
    </source>
</evidence>
<dbReference type="STRING" id="94827.A0A099ZMZ8"/>
<dbReference type="GO" id="GO:0005829">
    <property type="term" value="C:cytosol"/>
    <property type="evidence" value="ECO:0007669"/>
    <property type="project" value="TreeGrafter"/>
</dbReference>
<keyword evidence="3" id="KW-0551">Lipid droplet</keyword>
<proteinExistence type="inferred from homology"/>
<dbReference type="Gene3D" id="3.30.720.170">
    <property type="entry name" value="Perilipin, alpha-beta domain"/>
    <property type="match status" value="1"/>
</dbReference>
<dbReference type="GO" id="GO:0005811">
    <property type="term" value="C:lipid droplet"/>
    <property type="evidence" value="ECO:0007669"/>
    <property type="project" value="UniProtKB-SubCell"/>
</dbReference>
<organism evidence="4 5">
    <name type="scientific">Tinamus guttatus</name>
    <name type="common">White-throated tinamou</name>
    <dbReference type="NCBI Taxonomy" id="94827"/>
    <lineage>
        <taxon>Eukaryota</taxon>
        <taxon>Metazoa</taxon>
        <taxon>Chordata</taxon>
        <taxon>Craniata</taxon>
        <taxon>Vertebrata</taxon>
        <taxon>Euteleostomi</taxon>
        <taxon>Archelosauria</taxon>
        <taxon>Archosauria</taxon>
        <taxon>Dinosauria</taxon>
        <taxon>Saurischia</taxon>
        <taxon>Theropoda</taxon>
        <taxon>Coelurosauria</taxon>
        <taxon>Aves</taxon>
        <taxon>Palaeognathae</taxon>
        <taxon>Tinamiformes</taxon>
        <taxon>Tinamidae</taxon>
        <taxon>Tinamus</taxon>
    </lineage>
</organism>
<comment type="similarity">
    <text evidence="2">Belongs to the perilipin family.</text>
</comment>
<dbReference type="Pfam" id="PF03036">
    <property type="entry name" value="Perilipin"/>
    <property type="match status" value="1"/>
</dbReference>
<sequence length="129" mass="13335">GAQPILTKLEPQISTANDFACKGLDKLEEKLPILQQPTEKLVTSTVTGAKDVLTSTVAGAKDAVTSRVTGVMDMTKGAVQGSVELTKSAVTSGVNTVMGSAVGQMVVSGVGSVLEKSEELVDHYLPMTD</sequence>
<dbReference type="EMBL" id="KL896223">
    <property type="protein sequence ID" value="KGL83241.1"/>
    <property type="molecule type" value="Genomic_DNA"/>
</dbReference>